<comment type="caution">
    <text evidence="8">The sequence shown here is derived from an EMBL/GenBank/DDBJ whole genome shotgun (WGS) entry which is preliminary data.</text>
</comment>
<keyword evidence="1" id="KW-0479">Metal-binding</keyword>
<keyword evidence="5" id="KW-0539">Nucleus</keyword>
<dbReference type="PANTHER" id="PTHR23235:SF142">
    <property type="entry name" value="ZINC FINGER PROTEIN 384"/>
    <property type="match status" value="1"/>
</dbReference>
<feature type="domain" description="C2H2-type" evidence="7">
    <location>
        <begin position="378"/>
        <end position="405"/>
    </location>
</feature>
<evidence type="ECO:0000313" key="9">
    <source>
        <dbReference type="Proteomes" id="UP001148838"/>
    </source>
</evidence>
<keyword evidence="2" id="KW-0677">Repeat</keyword>
<evidence type="ECO:0000256" key="2">
    <source>
        <dbReference type="ARBA" id="ARBA00022737"/>
    </source>
</evidence>
<feature type="domain" description="C2H2-type" evidence="7">
    <location>
        <begin position="546"/>
        <end position="573"/>
    </location>
</feature>
<evidence type="ECO:0000256" key="4">
    <source>
        <dbReference type="ARBA" id="ARBA00022833"/>
    </source>
</evidence>
<organism evidence="8 9">
    <name type="scientific">Periplaneta americana</name>
    <name type="common">American cockroach</name>
    <name type="synonym">Blatta americana</name>
    <dbReference type="NCBI Taxonomy" id="6978"/>
    <lineage>
        <taxon>Eukaryota</taxon>
        <taxon>Metazoa</taxon>
        <taxon>Ecdysozoa</taxon>
        <taxon>Arthropoda</taxon>
        <taxon>Hexapoda</taxon>
        <taxon>Insecta</taxon>
        <taxon>Pterygota</taxon>
        <taxon>Neoptera</taxon>
        <taxon>Polyneoptera</taxon>
        <taxon>Dictyoptera</taxon>
        <taxon>Blattodea</taxon>
        <taxon>Blattoidea</taxon>
        <taxon>Blattidae</taxon>
        <taxon>Blattinae</taxon>
        <taxon>Periplaneta</taxon>
    </lineage>
</organism>
<dbReference type="InterPro" id="IPR038717">
    <property type="entry name" value="Tc1-like_DDE_dom"/>
</dbReference>
<dbReference type="InterPro" id="IPR036397">
    <property type="entry name" value="RNaseH_sf"/>
</dbReference>
<dbReference type="SMART" id="SM00355">
    <property type="entry name" value="ZnF_C2H2"/>
    <property type="match status" value="11"/>
</dbReference>
<evidence type="ECO:0000256" key="5">
    <source>
        <dbReference type="ARBA" id="ARBA00023242"/>
    </source>
</evidence>
<dbReference type="PANTHER" id="PTHR23235">
    <property type="entry name" value="KRUEPPEL-LIKE TRANSCRIPTION FACTOR"/>
    <property type="match status" value="1"/>
</dbReference>
<sequence length="780" mass="88735">MSEFDNSNSPILSLVIGQQNQAPMRNLFDSSFASLEGQPVSGRSSISRSYDSSYDTVEVIPRHLSRLQQTWGRFLICSDSLSAIQSLQSLNSEDHLVLRTQELFHTLFSYDCENGEVWIPGHVGIPGNESADAAARAGAMNGSQVYGGNGKEDGLHNKLRSIKNTVRVWDSSTRASRHEVLLTRLRIGYCRLIIGHLLRSEPQLEIVMDLIVMEPEEDSLDLQHDNTYKIEDNKGSSEEGDLSHLEVTGMKADHSYEIKSEIKVEDTPVPTSFAFVKCEVDEHLFDMDRVQQEQKMEVSSEDDEVLTERVMDDVEKIVSQECTDIDHELTQCGSDRPDCSNISDVSRNSFKCNICNEDFTTQQCLKLHSQIHTTKGSLKCDVCGKCFQRLGNLKQHVRIHTGERPFKCAVCGKCFSQSGPLKRHARIHSGEMPFKCEGCGKCFSQLDHLQRHARIHSGEMPFKCEVCGKCFSRLDHLKQHIRIHTGEMPFKCEVCEKLFSQIVRLKRHALIHTGERPFKCEVCGKCFSQSANLKKHERIHTGEMPFKCEVCGKCFSQSGRLKRHARIHSGEMPFKCEICGKCFSQLDSLKRHARIHSGEMPFKCEVCRKCFSRLEHLKKHARIHTGEMPFKCEVCEKCFSRLEHLKKHARIHTGEMPFKCEDVLEERLVPAAIGVGPGFLFVRDNARAHSASVTRDFLIENEIEVMEWPAISPDLNPIEHLWSILDRKVRNRHQALQILQELGVALKEEWEIIPQEEIQNVIGSMPRRCKAVVECRGGHT</sequence>
<keyword evidence="4" id="KW-0862">Zinc</keyword>
<feature type="domain" description="C2H2-type" evidence="7">
    <location>
        <begin position="518"/>
        <end position="545"/>
    </location>
</feature>
<dbReference type="Gene3D" id="3.30.160.60">
    <property type="entry name" value="Classic Zinc Finger"/>
    <property type="match status" value="8"/>
</dbReference>
<proteinExistence type="predicted"/>
<dbReference type="SUPFAM" id="SSF53098">
    <property type="entry name" value="Ribonuclease H-like"/>
    <property type="match status" value="1"/>
</dbReference>
<dbReference type="Pfam" id="PF00096">
    <property type="entry name" value="zf-C2H2"/>
    <property type="match status" value="10"/>
</dbReference>
<dbReference type="Gene3D" id="3.30.420.10">
    <property type="entry name" value="Ribonuclease H-like superfamily/Ribonuclease H"/>
    <property type="match status" value="2"/>
</dbReference>
<dbReference type="Proteomes" id="UP001148838">
    <property type="component" value="Unassembled WGS sequence"/>
</dbReference>
<feature type="domain" description="C2H2-type" evidence="7">
    <location>
        <begin position="462"/>
        <end position="489"/>
    </location>
</feature>
<evidence type="ECO:0000313" key="8">
    <source>
        <dbReference type="EMBL" id="KAJ4425412.1"/>
    </source>
</evidence>
<dbReference type="Pfam" id="PF13358">
    <property type="entry name" value="DDE_3"/>
    <property type="match status" value="1"/>
</dbReference>
<feature type="domain" description="C2H2-type" evidence="7">
    <location>
        <begin position="490"/>
        <end position="517"/>
    </location>
</feature>
<reference evidence="8 9" key="1">
    <citation type="journal article" date="2022" name="Allergy">
        <title>Genome assembly and annotation of Periplaneta americana reveal a comprehensive cockroach allergen profile.</title>
        <authorList>
            <person name="Wang L."/>
            <person name="Xiong Q."/>
            <person name="Saelim N."/>
            <person name="Wang L."/>
            <person name="Nong W."/>
            <person name="Wan A.T."/>
            <person name="Shi M."/>
            <person name="Liu X."/>
            <person name="Cao Q."/>
            <person name="Hui J.H.L."/>
            <person name="Sookrung N."/>
            <person name="Leung T.F."/>
            <person name="Tungtrongchitr A."/>
            <person name="Tsui S.K.W."/>
        </authorList>
    </citation>
    <scope>NUCLEOTIDE SEQUENCE [LARGE SCALE GENOMIC DNA]</scope>
    <source>
        <strain evidence="8">PWHHKU_190912</strain>
    </source>
</reference>
<evidence type="ECO:0000256" key="1">
    <source>
        <dbReference type="ARBA" id="ARBA00022723"/>
    </source>
</evidence>
<accession>A0ABQ8RUN1</accession>
<dbReference type="SUPFAM" id="SSF57667">
    <property type="entry name" value="beta-beta-alpha zinc fingers"/>
    <property type="match status" value="6"/>
</dbReference>
<dbReference type="EMBL" id="JAJSOF020000043">
    <property type="protein sequence ID" value="KAJ4425412.1"/>
    <property type="molecule type" value="Genomic_DNA"/>
</dbReference>
<feature type="domain" description="C2H2-type" evidence="7">
    <location>
        <begin position="406"/>
        <end position="433"/>
    </location>
</feature>
<feature type="domain" description="C2H2-type" evidence="7">
    <location>
        <begin position="602"/>
        <end position="629"/>
    </location>
</feature>
<dbReference type="PROSITE" id="PS50157">
    <property type="entry name" value="ZINC_FINGER_C2H2_2"/>
    <property type="match status" value="11"/>
</dbReference>
<feature type="domain" description="C2H2-type" evidence="7">
    <location>
        <begin position="350"/>
        <end position="377"/>
    </location>
</feature>
<keyword evidence="9" id="KW-1185">Reference proteome</keyword>
<gene>
    <name evidence="8" type="ORF">ANN_28027</name>
</gene>
<evidence type="ECO:0000256" key="3">
    <source>
        <dbReference type="ARBA" id="ARBA00022771"/>
    </source>
</evidence>
<name>A0ABQ8RUN1_PERAM</name>
<evidence type="ECO:0000256" key="6">
    <source>
        <dbReference type="PROSITE-ProRule" id="PRU00042"/>
    </source>
</evidence>
<protein>
    <recommendedName>
        <fullName evidence="7">C2H2-type domain-containing protein</fullName>
    </recommendedName>
</protein>
<dbReference type="InterPro" id="IPR012337">
    <property type="entry name" value="RNaseH-like_sf"/>
</dbReference>
<keyword evidence="3 6" id="KW-0863">Zinc-finger</keyword>
<feature type="domain" description="C2H2-type" evidence="7">
    <location>
        <begin position="574"/>
        <end position="601"/>
    </location>
</feature>
<dbReference type="InterPro" id="IPR036236">
    <property type="entry name" value="Znf_C2H2_sf"/>
</dbReference>
<dbReference type="InterPro" id="IPR013087">
    <property type="entry name" value="Znf_C2H2_type"/>
</dbReference>
<feature type="domain" description="C2H2-type" evidence="7">
    <location>
        <begin position="630"/>
        <end position="657"/>
    </location>
</feature>
<evidence type="ECO:0000259" key="7">
    <source>
        <dbReference type="PROSITE" id="PS50157"/>
    </source>
</evidence>
<dbReference type="PROSITE" id="PS00028">
    <property type="entry name" value="ZINC_FINGER_C2H2_1"/>
    <property type="match status" value="11"/>
</dbReference>
<feature type="domain" description="C2H2-type" evidence="7">
    <location>
        <begin position="434"/>
        <end position="461"/>
    </location>
</feature>